<evidence type="ECO:0000313" key="11">
    <source>
        <dbReference type="EMBL" id="PHP29608.1"/>
    </source>
</evidence>
<dbReference type="Gene3D" id="3.40.630.30">
    <property type="match status" value="1"/>
</dbReference>
<dbReference type="SUPFAM" id="SSF55729">
    <property type="entry name" value="Acyl-CoA N-acyltransferases (Nat)"/>
    <property type="match status" value="1"/>
</dbReference>
<keyword evidence="2" id="KW-0444">Lipid biosynthesis</keyword>
<evidence type="ECO:0000256" key="10">
    <source>
        <dbReference type="ARBA" id="ARBA00047785"/>
    </source>
</evidence>
<gene>
    <name evidence="11" type="ORF">CJ301_00080</name>
</gene>
<organism evidence="11 12">
    <name type="scientific">Limimaricola cinnabarinus</name>
    <dbReference type="NCBI Taxonomy" id="1125964"/>
    <lineage>
        <taxon>Bacteria</taxon>
        <taxon>Pseudomonadati</taxon>
        <taxon>Pseudomonadota</taxon>
        <taxon>Alphaproteobacteria</taxon>
        <taxon>Rhodobacterales</taxon>
        <taxon>Paracoccaceae</taxon>
        <taxon>Limimaricola</taxon>
    </lineage>
</organism>
<evidence type="ECO:0000256" key="9">
    <source>
        <dbReference type="ARBA" id="ARBA00045724"/>
    </source>
</evidence>
<evidence type="ECO:0000256" key="5">
    <source>
        <dbReference type="ARBA" id="ARBA00023315"/>
    </source>
</evidence>
<name>A0A2G1MLH7_9RHOB</name>
<dbReference type="GO" id="GO:0006629">
    <property type="term" value="P:lipid metabolic process"/>
    <property type="evidence" value="ECO:0007669"/>
    <property type="project" value="UniProtKB-KW"/>
</dbReference>
<dbReference type="InterPro" id="IPR052351">
    <property type="entry name" value="Ornithine_N-alpha-AT"/>
</dbReference>
<accession>A0A2G1MLH7</accession>
<proteinExistence type="inferred from homology"/>
<comment type="pathway">
    <text evidence="1">Lipid metabolism.</text>
</comment>
<dbReference type="PANTHER" id="PTHR37323:SF1">
    <property type="entry name" value="L-ORNITHINE N(ALPHA)-ACYLTRANSFERASE"/>
    <property type="match status" value="1"/>
</dbReference>
<dbReference type="InterPro" id="IPR016181">
    <property type="entry name" value="Acyl_CoA_acyltransferase"/>
</dbReference>
<keyword evidence="3" id="KW-0808">Transferase</keyword>
<comment type="function">
    <text evidence="9">Catalyzes the first step in the biosynthesis of ornithine lipids, which are phosphorus-free membrane lipids. Catalyzes the 3-hydroxyacyl-acyl carrier protein-dependent acylation of ornithine to form lyso-ornithine lipid (LOL).</text>
</comment>
<dbReference type="PANTHER" id="PTHR37323">
    <property type="entry name" value="GCN5-RELATED N-ACETYLTRANSFERASE"/>
    <property type="match status" value="1"/>
</dbReference>
<evidence type="ECO:0000256" key="8">
    <source>
        <dbReference type="ARBA" id="ARBA00039866"/>
    </source>
</evidence>
<dbReference type="EMBL" id="NQWH01000001">
    <property type="protein sequence ID" value="PHP29608.1"/>
    <property type="molecule type" value="Genomic_DNA"/>
</dbReference>
<evidence type="ECO:0000256" key="1">
    <source>
        <dbReference type="ARBA" id="ARBA00005189"/>
    </source>
</evidence>
<dbReference type="Proteomes" id="UP000221860">
    <property type="component" value="Unassembled WGS sequence"/>
</dbReference>
<comment type="caution">
    <text evidence="11">The sequence shown here is derived from an EMBL/GenBank/DDBJ whole genome shotgun (WGS) entry which is preliminary data.</text>
</comment>
<sequence>MLRHGGLVAREAEGPALARAMALRARCFMGEGGALRDADGHDAACRHLIVEDLSGRALCALRWRGFDPGEVLRAAGNEAYDLAPLARWPGRLLEIGRFCTAPEARDGAALRMALAALTRIVVAERATLLFGSASFAGSDPARHGAALAWLGAHHLADPAFRPRRRAREAVPLAGPIGDPRAARAGLPPLLRSYLGMGGVVSDHTVIDRGMNTLHVLCMVDVAKIPPGRVRALRALAFGP</sequence>
<evidence type="ECO:0000256" key="6">
    <source>
        <dbReference type="ARBA" id="ARBA00038095"/>
    </source>
</evidence>
<evidence type="ECO:0000313" key="12">
    <source>
        <dbReference type="Proteomes" id="UP000221860"/>
    </source>
</evidence>
<reference evidence="11 12" key="1">
    <citation type="submission" date="2017-08" db="EMBL/GenBank/DDBJ databases">
        <title>Draft Genome Sequence of Loktanella cinnabarina Strain XM1, Isolated from Coastal Surface Water.</title>
        <authorList>
            <person name="Ma R."/>
            <person name="Wang J."/>
            <person name="Wang Q."/>
            <person name="Ma Z."/>
            <person name="Li J."/>
            <person name="Chen L."/>
        </authorList>
    </citation>
    <scope>NUCLEOTIDE SEQUENCE [LARGE SCALE GENOMIC DNA]</scope>
    <source>
        <strain evidence="11 12">XM1</strain>
    </source>
</reference>
<keyword evidence="4" id="KW-0443">Lipid metabolism</keyword>
<comment type="similarity">
    <text evidence="6">Belongs to the acetyltransferase family. OlsB subfamily.</text>
</comment>
<evidence type="ECO:0000256" key="4">
    <source>
        <dbReference type="ARBA" id="ARBA00023098"/>
    </source>
</evidence>
<comment type="catalytic activity">
    <reaction evidence="10">
        <text>a (3R)-hydroxyacyl-[ACP] + L-ornithine = a lyso-ornithine lipid + holo-[ACP] + H(+)</text>
        <dbReference type="Rhea" id="RHEA:20633"/>
        <dbReference type="Rhea" id="RHEA-COMP:9685"/>
        <dbReference type="Rhea" id="RHEA-COMP:9945"/>
        <dbReference type="ChEBI" id="CHEBI:15378"/>
        <dbReference type="ChEBI" id="CHEBI:46911"/>
        <dbReference type="ChEBI" id="CHEBI:64479"/>
        <dbReference type="ChEBI" id="CHEBI:78827"/>
        <dbReference type="ChEBI" id="CHEBI:138482"/>
        <dbReference type="EC" id="2.3.2.30"/>
    </reaction>
    <physiologicalReaction direction="left-to-right" evidence="10">
        <dbReference type="Rhea" id="RHEA:20634"/>
    </physiologicalReaction>
</comment>
<keyword evidence="5" id="KW-0012">Acyltransferase</keyword>
<dbReference type="EC" id="2.3.2.30" evidence="7"/>
<dbReference type="Pfam" id="PF13444">
    <property type="entry name" value="Acetyltransf_5"/>
    <property type="match status" value="1"/>
</dbReference>
<keyword evidence="12" id="KW-1185">Reference proteome</keyword>
<dbReference type="OrthoDB" id="9787072at2"/>
<evidence type="ECO:0000256" key="3">
    <source>
        <dbReference type="ARBA" id="ARBA00022679"/>
    </source>
</evidence>
<evidence type="ECO:0000256" key="2">
    <source>
        <dbReference type="ARBA" id="ARBA00022516"/>
    </source>
</evidence>
<dbReference type="AlphaFoldDB" id="A0A2G1MLH7"/>
<evidence type="ECO:0000256" key="7">
    <source>
        <dbReference type="ARBA" id="ARBA00039058"/>
    </source>
</evidence>
<protein>
    <recommendedName>
        <fullName evidence="8">L-ornithine N(alpha)-acyltransferase</fullName>
        <ecNumber evidence="7">2.3.2.30</ecNumber>
    </recommendedName>
</protein>
<dbReference type="GO" id="GO:0043810">
    <property type="term" value="F:ornithine-acyl [acyl carrier protein] N-acyltransferase activity"/>
    <property type="evidence" value="ECO:0007669"/>
    <property type="project" value="UniProtKB-EC"/>
</dbReference>